<protein>
    <submittedName>
        <fullName evidence="8">Intraflagellar transport protein 46 family protein</fullName>
    </submittedName>
</protein>
<dbReference type="GO" id="GO:0005815">
    <property type="term" value="C:microtubule organizing center"/>
    <property type="evidence" value="ECO:0007669"/>
    <property type="project" value="TreeGrafter"/>
</dbReference>
<feature type="region of interest" description="Disordered" evidence="7">
    <location>
        <begin position="1"/>
        <end position="63"/>
    </location>
</feature>
<keyword evidence="9" id="KW-1185">Reference proteome</keyword>
<dbReference type="Pfam" id="PF12317">
    <property type="entry name" value="IFT46_B_C"/>
    <property type="match status" value="1"/>
</dbReference>
<dbReference type="EMBL" id="JATAAI010000055">
    <property type="protein sequence ID" value="KAK1732956.1"/>
    <property type="molecule type" value="Genomic_DNA"/>
</dbReference>
<dbReference type="GO" id="GO:0030992">
    <property type="term" value="C:intraciliary transport particle B"/>
    <property type="evidence" value="ECO:0007669"/>
    <property type="project" value="TreeGrafter"/>
</dbReference>
<dbReference type="InterPro" id="IPR022088">
    <property type="entry name" value="Intraflagellar_transp_cmplxB"/>
</dbReference>
<evidence type="ECO:0000256" key="7">
    <source>
        <dbReference type="SAM" id="MobiDB-lite"/>
    </source>
</evidence>
<dbReference type="PANTHER" id="PTHR13376:SF0">
    <property type="entry name" value="INTRAFLAGELLAR TRANSPORT PROTEIN 46 HOMOLOG"/>
    <property type="match status" value="1"/>
</dbReference>
<evidence type="ECO:0000256" key="4">
    <source>
        <dbReference type="ARBA" id="ARBA00023069"/>
    </source>
</evidence>
<reference evidence="8" key="1">
    <citation type="submission" date="2023-06" db="EMBL/GenBank/DDBJ databases">
        <title>Survivors Of The Sea: Transcriptome response of Skeletonema marinoi to long-term dormancy.</title>
        <authorList>
            <person name="Pinder M.I.M."/>
            <person name="Kourtchenko O."/>
            <person name="Robertson E.K."/>
            <person name="Larsson T."/>
            <person name="Maumus F."/>
            <person name="Osuna-Cruz C.M."/>
            <person name="Vancaester E."/>
            <person name="Stenow R."/>
            <person name="Vandepoele K."/>
            <person name="Ploug H."/>
            <person name="Bruchert V."/>
            <person name="Godhe A."/>
            <person name="Topel M."/>
        </authorList>
    </citation>
    <scope>NUCLEOTIDE SEQUENCE</scope>
    <source>
        <strain evidence="8">R05AC</strain>
    </source>
</reference>
<feature type="compositionally biased region" description="Basic and acidic residues" evidence="7">
    <location>
        <begin position="1"/>
        <end position="23"/>
    </location>
</feature>
<comment type="caution">
    <text evidence="8">The sequence shown here is derived from an EMBL/GenBank/DDBJ whole genome shotgun (WGS) entry which is preliminary data.</text>
</comment>
<organism evidence="8 9">
    <name type="scientific">Skeletonema marinoi</name>
    <dbReference type="NCBI Taxonomy" id="267567"/>
    <lineage>
        <taxon>Eukaryota</taxon>
        <taxon>Sar</taxon>
        <taxon>Stramenopiles</taxon>
        <taxon>Ochrophyta</taxon>
        <taxon>Bacillariophyta</taxon>
        <taxon>Coscinodiscophyceae</taxon>
        <taxon>Thalassiosirophycidae</taxon>
        <taxon>Thalassiosirales</taxon>
        <taxon>Skeletonemataceae</taxon>
        <taxon>Skeletonema</taxon>
        <taxon>Skeletonema marinoi-dohrnii complex</taxon>
    </lineage>
</organism>
<keyword evidence="6" id="KW-0966">Cell projection</keyword>
<accession>A0AAD9D3V5</accession>
<dbReference type="GO" id="GO:0060271">
    <property type="term" value="P:cilium assembly"/>
    <property type="evidence" value="ECO:0007669"/>
    <property type="project" value="TreeGrafter"/>
</dbReference>
<evidence type="ECO:0000313" key="9">
    <source>
        <dbReference type="Proteomes" id="UP001224775"/>
    </source>
</evidence>
<evidence type="ECO:0000313" key="8">
    <source>
        <dbReference type="EMBL" id="KAK1732956.1"/>
    </source>
</evidence>
<keyword evidence="4" id="KW-0969">Cilium</keyword>
<name>A0AAD9D3V5_9STRA</name>
<keyword evidence="5" id="KW-0206">Cytoskeleton</keyword>
<evidence type="ECO:0000256" key="2">
    <source>
        <dbReference type="ARBA" id="ARBA00007700"/>
    </source>
</evidence>
<evidence type="ECO:0000256" key="3">
    <source>
        <dbReference type="ARBA" id="ARBA00022490"/>
    </source>
</evidence>
<gene>
    <name evidence="8" type="ORF">QTG54_016287</name>
</gene>
<evidence type="ECO:0000256" key="5">
    <source>
        <dbReference type="ARBA" id="ARBA00023212"/>
    </source>
</evidence>
<dbReference type="GO" id="GO:0042073">
    <property type="term" value="P:intraciliary transport"/>
    <property type="evidence" value="ECO:0007669"/>
    <property type="project" value="InterPro"/>
</dbReference>
<dbReference type="PANTHER" id="PTHR13376">
    <property type="entry name" value="INTRAFLAGELLAR TRANSPORT PROTEIN 46 HOMOLOG"/>
    <property type="match status" value="1"/>
</dbReference>
<feature type="compositionally biased region" description="Polar residues" evidence="7">
    <location>
        <begin position="49"/>
        <end position="63"/>
    </location>
</feature>
<comment type="subcellular location">
    <subcellularLocation>
        <location evidence="1">Cytoplasm</location>
        <location evidence="1">Cytoskeleton</location>
        <location evidence="1">Cilium basal body</location>
    </subcellularLocation>
</comment>
<evidence type="ECO:0000256" key="1">
    <source>
        <dbReference type="ARBA" id="ARBA00004120"/>
    </source>
</evidence>
<dbReference type="AlphaFoldDB" id="A0AAD9D3V5"/>
<sequence length="251" mass="28403">MRRLLEDSKDDSSASSSENKKPCPFDIPSFYEGDSKDDDSSVRSCEDFGNQSEANSRHQQVSDSFVDSYQPVDLEINTLLNNSFDRVPRPDGIDDRVDLDEHRLPSAQKSNQAVVDLQLRKELKASSSNVLSIDAHSNPDAIDEWIHAVEEVHATTKKASVQQNELPNVEELMQPWPREMEDAFNSGETFLPPADIDLSLEEYAMVLCSLFGIPHIEPRSSVHTLMTLFVEYKEREASNDVTLNVEEEEWS</sequence>
<dbReference type="GO" id="GO:0031514">
    <property type="term" value="C:motile cilium"/>
    <property type="evidence" value="ECO:0007669"/>
    <property type="project" value="TreeGrafter"/>
</dbReference>
<evidence type="ECO:0000256" key="6">
    <source>
        <dbReference type="ARBA" id="ARBA00023273"/>
    </source>
</evidence>
<keyword evidence="3" id="KW-0963">Cytoplasm</keyword>
<dbReference type="Proteomes" id="UP001224775">
    <property type="component" value="Unassembled WGS sequence"/>
</dbReference>
<comment type="similarity">
    <text evidence="2">Belongs to the IFT46 family.</text>
</comment>
<proteinExistence type="inferred from homology"/>